<keyword evidence="12" id="KW-1185">Reference proteome</keyword>
<dbReference type="InterPro" id="IPR026029">
    <property type="entry name" value="MLI_dom"/>
</dbReference>
<evidence type="ECO:0000313" key="11">
    <source>
        <dbReference type="EMBL" id="MBB3007739.1"/>
    </source>
</evidence>
<dbReference type="EMBL" id="JACHWF010000002">
    <property type="protein sequence ID" value="MBB3007739.1"/>
    <property type="molecule type" value="Genomic_DNA"/>
</dbReference>
<comment type="subunit">
    <text evidence="4">Homodecamer.</text>
</comment>
<evidence type="ECO:0000256" key="8">
    <source>
        <dbReference type="NCBIfam" id="TIGR03221"/>
    </source>
</evidence>
<evidence type="ECO:0000256" key="1">
    <source>
        <dbReference type="ARBA" id="ARBA00001739"/>
    </source>
</evidence>
<proteinExistence type="inferred from homology"/>
<comment type="pathway">
    <text evidence="2 9">Aromatic compound metabolism; beta-ketoadipate pathway; 5-oxo-4,5-dihydro-2-furylacetate from catechol: step 3/3.</text>
</comment>
<dbReference type="Proteomes" id="UP000578036">
    <property type="component" value="Unassembled WGS sequence"/>
</dbReference>
<dbReference type="Gene3D" id="3.30.70.1060">
    <property type="entry name" value="Dimeric alpha+beta barrel"/>
    <property type="match status" value="1"/>
</dbReference>
<gene>
    <name evidence="11" type="ORF">FHX61_002387</name>
</gene>
<evidence type="ECO:0000313" key="12">
    <source>
        <dbReference type="Proteomes" id="UP000578036"/>
    </source>
</evidence>
<accession>A0A1C3VRA9</accession>
<dbReference type="UniPathway" id="UPA00157">
    <property type="reaction ID" value="UER00260"/>
</dbReference>
<reference evidence="11 12" key="1">
    <citation type="submission" date="2020-08" db="EMBL/GenBank/DDBJ databases">
        <title>Genomic Encyclopedia of Type Strains, Phase IV (KMG-V): Genome sequencing to study the core and pangenomes of soil and plant-associated prokaryotes.</title>
        <authorList>
            <person name="Whitman W."/>
        </authorList>
    </citation>
    <scope>NUCLEOTIDE SEQUENCE [LARGE SCALE GENOMIC DNA]</scope>
    <source>
        <strain evidence="11 12">SLV-2362</strain>
    </source>
</reference>
<comment type="similarity">
    <text evidence="3 9">Belongs to the muconolactone Delta-isomerase family.</text>
</comment>
<evidence type="ECO:0000256" key="6">
    <source>
        <dbReference type="ARBA" id="ARBA00022797"/>
    </source>
</evidence>
<evidence type="ECO:0000256" key="3">
    <source>
        <dbReference type="ARBA" id="ARBA00010882"/>
    </source>
</evidence>
<evidence type="ECO:0000259" key="10">
    <source>
        <dbReference type="Pfam" id="PF02426"/>
    </source>
</evidence>
<comment type="catalytic activity">
    <reaction evidence="1 9">
        <text>(S)-muconolactone = (4,5-dihydro-5-oxofuran-2-yl)-acetate</text>
        <dbReference type="Rhea" id="RHEA:12348"/>
        <dbReference type="ChEBI" id="CHEBI:58425"/>
        <dbReference type="ChEBI" id="CHEBI:58736"/>
        <dbReference type="EC" id="5.3.3.4"/>
    </reaction>
</comment>
<feature type="domain" description="Muconolactone isomerase" evidence="10">
    <location>
        <begin position="1"/>
        <end position="89"/>
    </location>
</feature>
<dbReference type="InterPro" id="IPR011008">
    <property type="entry name" value="Dimeric_a/b-barrel"/>
</dbReference>
<dbReference type="InterPro" id="IPR003464">
    <property type="entry name" value="Muconolactone_d_Isoase"/>
</dbReference>
<evidence type="ECO:0000256" key="7">
    <source>
        <dbReference type="ARBA" id="ARBA00023235"/>
    </source>
</evidence>
<dbReference type="RefSeq" id="WP_092315626.1">
    <property type="nucleotide sequence ID" value="NZ_FMAD01000011.1"/>
</dbReference>
<comment type="caution">
    <text evidence="11">The sequence shown here is derived from an EMBL/GenBank/DDBJ whole genome shotgun (WGS) entry which is preliminary data.</text>
</comment>
<protein>
    <recommendedName>
        <fullName evidence="5 8">Muconolactone Delta-isomerase</fullName>
        <shortName evidence="9">MIase</shortName>
        <ecNumber evidence="5 8">5.3.3.4</ecNumber>
    </recommendedName>
</protein>
<name>A0A1C3VRA9_9BURK</name>
<organism evidence="11 12">
    <name type="scientific">Cupriavidus alkaliphilus</name>
    <dbReference type="NCBI Taxonomy" id="942866"/>
    <lineage>
        <taxon>Bacteria</taxon>
        <taxon>Pseudomonadati</taxon>
        <taxon>Pseudomonadota</taxon>
        <taxon>Betaproteobacteria</taxon>
        <taxon>Burkholderiales</taxon>
        <taxon>Burkholderiaceae</taxon>
        <taxon>Cupriavidus</taxon>
    </lineage>
</organism>
<evidence type="ECO:0000256" key="4">
    <source>
        <dbReference type="ARBA" id="ARBA00011365"/>
    </source>
</evidence>
<dbReference type="NCBIfam" id="TIGR03221">
    <property type="entry name" value="muco_delta"/>
    <property type="match status" value="1"/>
</dbReference>
<dbReference type="SUPFAM" id="SSF54909">
    <property type="entry name" value="Dimeric alpha+beta barrel"/>
    <property type="match status" value="1"/>
</dbReference>
<dbReference type="AlphaFoldDB" id="A0A1C3VRA9"/>
<dbReference type="Pfam" id="PF02426">
    <property type="entry name" value="MIase"/>
    <property type="match status" value="1"/>
</dbReference>
<dbReference type="GO" id="GO:0016159">
    <property type="term" value="F:muconolactone delta-isomerase activity"/>
    <property type="evidence" value="ECO:0007669"/>
    <property type="project" value="UniProtKB-UniRule"/>
</dbReference>
<keyword evidence="7 9" id="KW-0413">Isomerase</keyword>
<evidence type="ECO:0000256" key="5">
    <source>
        <dbReference type="ARBA" id="ARBA00012070"/>
    </source>
</evidence>
<dbReference type="GO" id="GO:0042952">
    <property type="term" value="P:beta-ketoadipate pathway"/>
    <property type="evidence" value="ECO:0007669"/>
    <property type="project" value="UniProtKB-UniRule"/>
</dbReference>
<keyword evidence="6 9" id="KW-0058">Aromatic hydrocarbons catabolism</keyword>
<dbReference type="EC" id="5.3.3.4" evidence="5 8"/>
<evidence type="ECO:0000256" key="2">
    <source>
        <dbReference type="ARBA" id="ARBA00005193"/>
    </source>
</evidence>
<sequence length="94" mass="10799">MLFMAEMTVRIPASLDPQFVEQLKADEKAMSQRLQREGKWRHLWRVVGQYANVSIFDVSDNDELHTLLTALPLYPYMEIKVTPLAQHGSAIAQN</sequence>
<dbReference type="PIRSF" id="PIRSF001486">
    <property type="entry name" value="CatC"/>
    <property type="match status" value="1"/>
</dbReference>
<evidence type="ECO:0000256" key="9">
    <source>
        <dbReference type="PIRNR" id="PIRNR001486"/>
    </source>
</evidence>